<gene>
    <name evidence="2" type="ORF">ADN00_10415</name>
</gene>
<sequence length="358" mass="40272">MKEKMIPLISIYGSHRQMGNQIGEACRQQVAHSIENARTLLSDAYNDLQLTWGGAQIQSRKYIPFAEERYPQYVEELHGIAEGANVSFDDVAVVNAMEAVTTDALHLMKCTSLAVNQSCTANDNVLVAHNEDWVPEDEDDVFLVHAQPADEPPFLAMTYGCLLPNIGFNAYGIAQCCDSVYTEDCRIGIPRIIVSRAVLAAKRPSDAIRHMLAPKRAAGYNHLLVHESGEIYSVEVSARQFALLYGEDGYMVHTNHYVDPEMKKIESEPDELISTRVRYWRASRLLTQSRRHTVKTLQEILRDHLNSPDAICNHDTAGDPLDREKTITSLVMDLTTRQMHAAWGNPCENTYHTFQLNA</sequence>
<dbReference type="InterPro" id="IPR005079">
    <property type="entry name" value="Peptidase_C45_hydrolase"/>
</dbReference>
<name>A0A0P6XNZ9_9CHLR</name>
<protein>
    <recommendedName>
        <fullName evidence="1">Peptidase C45 hydrolase domain-containing protein</fullName>
    </recommendedName>
</protein>
<accession>A0A0P6XNZ9</accession>
<dbReference type="InterPro" id="IPR047801">
    <property type="entry name" value="Peptidase_C45"/>
</dbReference>
<dbReference type="NCBIfam" id="NF040521">
    <property type="entry name" value="C45_proenzyme"/>
    <property type="match status" value="1"/>
</dbReference>
<proteinExistence type="predicted"/>
<feature type="domain" description="Peptidase C45 hydrolase" evidence="1">
    <location>
        <begin position="121"/>
        <end position="346"/>
    </location>
</feature>
<dbReference type="OrthoDB" id="8109453at2"/>
<dbReference type="Gene3D" id="3.60.60.10">
    <property type="entry name" value="Penicillin V Acylase, Chain A"/>
    <property type="match status" value="1"/>
</dbReference>
<evidence type="ECO:0000259" key="1">
    <source>
        <dbReference type="Pfam" id="PF03417"/>
    </source>
</evidence>
<reference evidence="2 3" key="1">
    <citation type="submission" date="2015-07" db="EMBL/GenBank/DDBJ databases">
        <title>Genome sequence of Ornatilinea apprima DSM 23815.</title>
        <authorList>
            <person name="Hemp J."/>
            <person name="Ward L.M."/>
            <person name="Pace L.A."/>
            <person name="Fischer W.W."/>
        </authorList>
    </citation>
    <scope>NUCLEOTIDE SEQUENCE [LARGE SCALE GENOMIC DNA]</scope>
    <source>
        <strain evidence="2 3">P3M-1</strain>
    </source>
</reference>
<keyword evidence="3" id="KW-1185">Reference proteome</keyword>
<dbReference type="PANTHER" id="PTHR34180:SF1">
    <property type="entry name" value="BETA-ALANYL-DOPAMINE_CARCININE HYDROLASE"/>
    <property type="match status" value="1"/>
</dbReference>
<dbReference type="AlphaFoldDB" id="A0A0P6XNZ9"/>
<dbReference type="InterPro" id="IPR047794">
    <property type="entry name" value="C45_proenzyme-like"/>
</dbReference>
<comment type="caution">
    <text evidence="2">The sequence shown here is derived from an EMBL/GenBank/DDBJ whole genome shotgun (WGS) entry which is preliminary data.</text>
</comment>
<evidence type="ECO:0000313" key="3">
    <source>
        <dbReference type="Proteomes" id="UP000050417"/>
    </source>
</evidence>
<dbReference type="EMBL" id="LGCL01000024">
    <property type="protein sequence ID" value="KPL76983.1"/>
    <property type="molecule type" value="Genomic_DNA"/>
</dbReference>
<organism evidence="2 3">
    <name type="scientific">Ornatilinea apprima</name>
    <dbReference type="NCBI Taxonomy" id="1134406"/>
    <lineage>
        <taxon>Bacteria</taxon>
        <taxon>Bacillati</taxon>
        <taxon>Chloroflexota</taxon>
        <taxon>Anaerolineae</taxon>
        <taxon>Anaerolineales</taxon>
        <taxon>Anaerolineaceae</taxon>
        <taxon>Ornatilinea</taxon>
    </lineage>
</organism>
<evidence type="ECO:0000313" key="2">
    <source>
        <dbReference type="EMBL" id="KPL76983.1"/>
    </source>
</evidence>
<dbReference type="STRING" id="1134406.ADN00_10415"/>
<dbReference type="PANTHER" id="PTHR34180">
    <property type="entry name" value="PEPTIDASE C45"/>
    <property type="match status" value="1"/>
</dbReference>
<dbReference type="Proteomes" id="UP000050417">
    <property type="component" value="Unassembled WGS sequence"/>
</dbReference>
<dbReference type="RefSeq" id="WP_075062937.1">
    <property type="nucleotide sequence ID" value="NZ_LGCL01000024.1"/>
</dbReference>
<dbReference type="Gene3D" id="1.10.10.2120">
    <property type="match status" value="1"/>
</dbReference>
<dbReference type="Pfam" id="PF03417">
    <property type="entry name" value="AAT"/>
    <property type="match status" value="1"/>
</dbReference>